<dbReference type="PROSITE" id="PS51381">
    <property type="entry name" value="C2_B9"/>
    <property type="match status" value="1"/>
</dbReference>
<evidence type="ECO:0000256" key="7">
    <source>
        <dbReference type="ARBA" id="ARBA00039272"/>
    </source>
</evidence>
<dbReference type="GO" id="GO:0036038">
    <property type="term" value="C:MKS complex"/>
    <property type="evidence" value="ECO:0007669"/>
    <property type="project" value="TreeGrafter"/>
</dbReference>
<reference evidence="8 9" key="1">
    <citation type="submission" date="2019-08" db="EMBL/GenBank/DDBJ databases">
        <authorList>
            <person name="Alioto T."/>
            <person name="Alioto T."/>
            <person name="Gomez Garrido J."/>
        </authorList>
    </citation>
    <scope>NUCLEOTIDE SEQUENCE [LARGE SCALE GENOMIC DNA]</scope>
</reference>
<dbReference type="AlphaFoldDB" id="A0A5E4NAY3"/>
<gene>
    <name evidence="8" type="ORF">CINCED_3A013714</name>
</gene>
<keyword evidence="9" id="KW-1185">Reference proteome</keyword>
<evidence type="ECO:0000313" key="9">
    <source>
        <dbReference type="Proteomes" id="UP000325440"/>
    </source>
</evidence>
<dbReference type="Pfam" id="PF07162">
    <property type="entry name" value="B9-C2"/>
    <property type="match status" value="1"/>
</dbReference>
<dbReference type="PANTHER" id="PTHR12968:SF2">
    <property type="entry name" value="B9 DOMAIN-CONTAINING PROTEIN 2"/>
    <property type="match status" value="1"/>
</dbReference>
<comment type="similarity">
    <text evidence="6">Belongs to the B9D family.</text>
</comment>
<evidence type="ECO:0000256" key="4">
    <source>
        <dbReference type="ARBA" id="ARBA00023212"/>
    </source>
</evidence>
<name>A0A5E4NAY3_9HEMI</name>
<evidence type="ECO:0000256" key="1">
    <source>
        <dbReference type="ARBA" id="ARBA00004120"/>
    </source>
</evidence>
<evidence type="ECO:0000256" key="5">
    <source>
        <dbReference type="ARBA" id="ARBA00023273"/>
    </source>
</evidence>
<organism evidence="8 9">
    <name type="scientific">Cinara cedri</name>
    <dbReference type="NCBI Taxonomy" id="506608"/>
    <lineage>
        <taxon>Eukaryota</taxon>
        <taxon>Metazoa</taxon>
        <taxon>Ecdysozoa</taxon>
        <taxon>Arthropoda</taxon>
        <taxon>Hexapoda</taxon>
        <taxon>Insecta</taxon>
        <taxon>Pterygota</taxon>
        <taxon>Neoptera</taxon>
        <taxon>Paraneoptera</taxon>
        <taxon>Hemiptera</taxon>
        <taxon>Sternorrhyncha</taxon>
        <taxon>Aphidomorpha</taxon>
        <taxon>Aphidoidea</taxon>
        <taxon>Aphididae</taxon>
        <taxon>Lachninae</taxon>
        <taxon>Cinara</taxon>
    </lineage>
</organism>
<dbReference type="Proteomes" id="UP000325440">
    <property type="component" value="Unassembled WGS sequence"/>
</dbReference>
<keyword evidence="2" id="KW-0963">Cytoplasm</keyword>
<keyword evidence="3" id="KW-0970">Cilium biogenesis/degradation</keyword>
<evidence type="ECO:0000256" key="2">
    <source>
        <dbReference type="ARBA" id="ARBA00022490"/>
    </source>
</evidence>
<proteinExistence type="inferred from homology"/>
<dbReference type="OrthoDB" id="184109at2759"/>
<evidence type="ECO:0000313" key="8">
    <source>
        <dbReference type="EMBL" id="VVC40302.1"/>
    </source>
</evidence>
<comment type="subcellular location">
    <subcellularLocation>
        <location evidence="1">Cytoplasm</location>
        <location evidence="1">Cytoskeleton</location>
        <location evidence="1">Cilium basal body</location>
    </subcellularLocation>
</comment>
<keyword evidence="5" id="KW-0966">Cell projection</keyword>
<keyword evidence="4" id="KW-0206">Cytoskeleton</keyword>
<accession>A0A5E4NAY3</accession>
<dbReference type="GO" id="GO:0060271">
    <property type="term" value="P:cilium assembly"/>
    <property type="evidence" value="ECO:0007669"/>
    <property type="project" value="TreeGrafter"/>
</dbReference>
<evidence type="ECO:0000256" key="3">
    <source>
        <dbReference type="ARBA" id="ARBA00022794"/>
    </source>
</evidence>
<dbReference type="EMBL" id="CABPRJ010001902">
    <property type="protein sequence ID" value="VVC40302.1"/>
    <property type="molecule type" value="Genomic_DNA"/>
</dbReference>
<dbReference type="InterPro" id="IPR010796">
    <property type="entry name" value="C2_B9-type_dom"/>
</dbReference>
<dbReference type="PANTHER" id="PTHR12968">
    <property type="entry name" value="B9 DOMAIN-CONTAINING"/>
    <property type="match status" value="1"/>
</dbReference>
<evidence type="ECO:0000256" key="6">
    <source>
        <dbReference type="ARBA" id="ARBA00038411"/>
    </source>
</evidence>
<sequence length="175" mass="20332">MAELFIVGQLCSAERFPAKSLFCKWSIHAGTNWKIISGHKEGQTQVDSPSYDNRTWWCHPIDIHFASKGIQGWPKFHVQVYHYDSYGRSEIYGYGFCYVPTTPGTHTVDCHTWRPIGNLRDEFRRFFLGGGAQLKTPDFVYCGTDRYRLHTEALGTVRFRLNVIARNFRRYGVEL</sequence>
<protein>
    <recommendedName>
        <fullName evidence="7">B9 domain-containing protein 2</fullName>
    </recommendedName>
</protein>